<dbReference type="EMBL" id="SBJO01000085">
    <property type="protein sequence ID" value="KAF9763264.1"/>
    <property type="molecule type" value="Genomic_DNA"/>
</dbReference>
<comment type="caution">
    <text evidence="2">The sequence shown here is derived from an EMBL/GenBank/DDBJ whole genome shotgun (WGS) entry which is preliminary data.</text>
</comment>
<proteinExistence type="predicted"/>
<feature type="chain" id="PRO_5040121181" evidence="1">
    <location>
        <begin position="18"/>
        <end position="375"/>
    </location>
</feature>
<dbReference type="Proteomes" id="UP000740883">
    <property type="component" value="Unassembled WGS sequence"/>
</dbReference>
<keyword evidence="1" id="KW-0732">Signal</keyword>
<evidence type="ECO:0000313" key="3">
    <source>
        <dbReference type="Proteomes" id="UP000740883"/>
    </source>
</evidence>
<reference evidence="2 3" key="1">
    <citation type="journal article" date="2020" name="Genome Biol. Evol.">
        <title>Comparative genomics of strictly vertically transmitted, feminizing microsporidia endosymbionts of amphipod crustaceans.</title>
        <authorList>
            <person name="Cormier A."/>
            <person name="Chebbi M.A."/>
            <person name="Giraud I."/>
            <person name="Wattier R."/>
            <person name="Teixeira M."/>
            <person name="Gilbert C."/>
            <person name="Rigaud T."/>
            <person name="Cordaux R."/>
        </authorList>
    </citation>
    <scope>NUCLEOTIDE SEQUENCE [LARGE SCALE GENOMIC DNA]</scope>
    <source>
        <strain evidence="2 3">Ou3-Ou53</strain>
    </source>
</reference>
<name>A0A9P6GZK9_9MICR</name>
<gene>
    <name evidence="2" type="ORF">NGRA_1384</name>
</gene>
<evidence type="ECO:0000313" key="2">
    <source>
        <dbReference type="EMBL" id="KAF9763264.1"/>
    </source>
</evidence>
<organism evidence="2 3">
    <name type="scientific">Nosema granulosis</name>
    <dbReference type="NCBI Taxonomy" id="83296"/>
    <lineage>
        <taxon>Eukaryota</taxon>
        <taxon>Fungi</taxon>
        <taxon>Fungi incertae sedis</taxon>
        <taxon>Microsporidia</taxon>
        <taxon>Nosematidae</taxon>
        <taxon>Nosema</taxon>
    </lineage>
</organism>
<dbReference type="AlphaFoldDB" id="A0A9P6GZK9"/>
<protein>
    <submittedName>
        <fullName evidence="2">Uncharacterized protein</fullName>
    </submittedName>
</protein>
<evidence type="ECO:0000256" key="1">
    <source>
        <dbReference type="SAM" id="SignalP"/>
    </source>
</evidence>
<feature type="signal peptide" evidence="1">
    <location>
        <begin position="1"/>
        <end position="17"/>
    </location>
</feature>
<sequence length="375" mass="44519">MFVLLYLVSLMASYLQYDKEILGLYKENFTKKHKALKLTQDLKLSKLFISDCKEYFLDLQGSKLSFGKDDIFIYGLIKKNNFEEIIKKINQKSTGIDSEHILINGKKVFFENRPNRLIVNYIFERDLQADPIALNAYDFCDCTNTPTKINLKRVVLDYRILSLRLVQNMRYFYFDGKLSKIGLLVEDINHQELKDKHREIFDDFTDKEFNKLILMVWAVIKNNKDDFDEEFEIAKLIEYIKKTKGKYTAKKNTSEGFQGNAIEMTIHDDYFMYFRFMMDFKSFTFKNLPFNLSYFKPDSIENGPISIYRAISYTFKDNFKEASVKCFDSDKNMLEIVQKYTIFNNRVIILYDDIENISYIKIKVRDGETDFIETC</sequence>
<keyword evidence="3" id="KW-1185">Reference proteome</keyword>
<accession>A0A9P6GZK9</accession>